<dbReference type="InterPro" id="IPR005151">
    <property type="entry name" value="Tail-specific_protease"/>
</dbReference>
<proteinExistence type="predicted"/>
<feature type="domain" description="Tail specific protease" evidence="1">
    <location>
        <begin position="239"/>
        <end position="486"/>
    </location>
</feature>
<dbReference type="AlphaFoldDB" id="A0A0J7LV41"/>
<dbReference type="GO" id="GO:0008236">
    <property type="term" value="F:serine-type peptidase activity"/>
    <property type="evidence" value="ECO:0007669"/>
    <property type="project" value="InterPro"/>
</dbReference>
<sequence length="518" mass="59987">MKKVILLVVLSFLTSCVSVKKHNERREKPIPAEKLRNDVDFTYHQLQRLHPALYWYISKDSLDHKFDSVKTNINSPLKPNEFFQKLAPVIAKVKEGHLRLYPMEKRLTKKEIKFLKHQKGLLSRFNFVVDHDRIFVLDNAEKIANMDVGTEILKIKDIPVKQLLEKYKPFVNSDGLNNTFQKYSMSRRWPAFFTAEYGILDSVKLETKLNNQIKTFYLHREKMTKEEKKKEEQENKKLTKSETGKTKDYNIITKSFNRDLQFPTKDSTVAYMKIKTFSGTYSRRFYKQSFAKLRKSPAKYLVLDIRDNLGGSLYEINNLYSYLVSEKFQFIEDIQVTSRSSMFHADYLSEFSTITKPLAVIGYPLYAMVTMLSVKQKDDQFYLKNNGIFGIKNPKKNHFDGKIFVLINGSSFSASSIISSKLKGDQRAFLVGEETGGANDGTVAGRYSTQKLKNSRLTLPIGLMLIQPSIKFTNTKKGVIPDKEIVPTLAEILQKKDVQLDWVMQEIKKEQSEKSDQD</sequence>
<evidence type="ECO:0000259" key="1">
    <source>
        <dbReference type="SMART" id="SM00245"/>
    </source>
</evidence>
<organism evidence="2 3">
    <name type="scientific">Chryseobacterium koreense CCUG 49689</name>
    <dbReference type="NCBI Taxonomy" id="1304281"/>
    <lineage>
        <taxon>Bacteria</taxon>
        <taxon>Pseudomonadati</taxon>
        <taxon>Bacteroidota</taxon>
        <taxon>Flavobacteriia</taxon>
        <taxon>Flavobacteriales</taxon>
        <taxon>Weeksellaceae</taxon>
        <taxon>Chryseobacterium group</taxon>
        <taxon>Chryseobacterium</taxon>
    </lineage>
</organism>
<dbReference type="SUPFAM" id="SSF52096">
    <property type="entry name" value="ClpP/crotonase"/>
    <property type="match status" value="1"/>
</dbReference>
<dbReference type="OrthoDB" id="5480566at2"/>
<dbReference type="Pfam" id="PF03572">
    <property type="entry name" value="Peptidase_S41"/>
    <property type="match status" value="1"/>
</dbReference>
<reference evidence="2 3" key="1">
    <citation type="journal article" date="2004" name="Int. J. Syst. Evol. Microbiol.">
        <title>Kaistella koreensis gen. nov., sp. nov., a novel member of the Chryseobacterium-Bergeyella-Riemerella branch.</title>
        <authorList>
            <person name="Kim M.K."/>
            <person name="Im W.T."/>
            <person name="Shin Y.K."/>
            <person name="Lim J.H."/>
            <person name="Kim S.H."/>
            <person name="Lee B.C."/>
            <person name="Park M.Y."/>
            <person name="Lee K.Y."/>
            <person name="Lee S.T."/>
        </authorList>
    </citation>
    <scope>NUCLEOTIDE SEQUENCE [LARGE SCALE GENOMIC DNA]</scope>
    <source>
        <strain evidence="2 3">CCUG 49689</strain>
    </source>
</reference>
<dbReference type="PROSITE" id="PS51257">
    <property type="entry name" value="PROKAR_LIPOPROTEIN"/>
    <property type="match status" value="1"/>
</dbReference>
<protein>
    <recommendedName>
        <fullName evidence="1">Tail specific protease domain-containing protein</fullName>
    </recommendedName>
</protein>
<dbReference type="Gene3D" id="3.90.226.10">
    <property type="entry name" value="2-enoyl-CoA Hydratase, Chain A, domain 1"/>
    <property type="match status" value="1"/>
</dbReference>
<name>A0A0J7LV41_9FLAO</name>
<dbReference type="GO" id="GO:0007165">
    <property type="term" value="P:signal transduction"/>
    <property type="evidence" value="ECO:0007669"/>
    <property type="project" value="TreeGrafter"/>
</dbReference>
<comment type="caution">
    <text evidence="2">The sequence shown here is derived from an EMBL/GenBank/DDBJ whole genome shotgun (WGS) entry which is preliminary data.</text>
</comment>
<gene>
    <name evidence="2" type="ORF">ACM44_00440</name>
</gene>
<dbReference type="GO" id="GO:0004175">
    <property type="term" value="F:endopeptidase activity"/>
    <property type="evidence" value="ECO:0007669"/>
    <property type="project" value="TreeGrafter"/>
</dbReference>
<dbReference type="PANTHER" id="PTHR32060:SF22">
    <property type="entry name" value="CARBOXYL-TERMINAL-PROCESSING PEPTIDASE 3, CHLOROPLASTIC"/>
    <property type="match status" value="1"/>
</dbReference>
<dbReference type="PATRIC" id="fig|1304281.5.peg.93"/>
<dbReference type="STRING" id="1304281.ACM44_00440"/>
<dbReference type="RefSeq" id="WP_160303938.1">
    <property type="nucleotide sequence ID" value="NZ_LFNG01000001.1"/>
</dbReference>
<dbReference type="Proteomes" id="UP000035900">
    <property type="component" value="Unassembled WGS sequence"/>
</dbReference>
<accession>A0A0J7LV41</accession>
<evidence type="ECO:0000313" key="2">
    <source>
        <dbReference type="EMBL" id="KMQ72750.1"/>
    </source>
</evidence>
<dbReference type="GO" id="GO:0030288">
    <property type="term" value="C:outer membrane-bounded periplasmic space"/>
    <property type="evidence" value="ECO:0007669"/>
    <property type="project" value="TreeGrafter"/>
</dbReference>
<dbReference type="EMBL" id="LFNG01000001">
    <property type="protein sequence ID" value="KMQ72750.1"/>
    <property type="molecule type" value="Genomic_DNA"/>
</dbReference>
<dbReference type="PANTHER" id="PTHR32060">
    <property type="entry name" value="TAIL-SPECIFIC PROTEASE"/>
    <property type="match status" value="1"/>
</dbReference>
<dbReference type="InterPro" id="IPR029045">
    <property type="entry name" value="ClpP/crotonase-like_dom_sf"/>
</dbReference>
<dbReference type="GO" id="GO:0006508">
    <property type="term" value="P:proteolysis"/>
    <property type="evidence" value="ECO:0007669"/>
    <property type="project" value="InterPro"/>
</dbReference>
<keyword evidence="3" id="KW-1185">Reference proteome</keyword>
<evidence type="ECO:0000313" key="3">
    <source>
        <dbReference type="Proteomes" id="UP000035900"/>
    </source>
</evidence>
<dbReference type="SMART" id="SM00245">
    <property type="entry name" value="TSPc"/>
    <property type="match status" value="1"/>
</dbReference>